<feature type="transmembrane region" description="Helical" evidence="6">
    <location>
        <begin position="315"/>
        <end position="336"/>
    </location>
</feature>
<evidence type="ECO:0000256" key="2">
    <source>
        <dbReference type="ARBA" id="ARBA00022692"/>
    </source>
</evidence>
<protein>
    <recommendedName>
        <fullName evidence="7">Cationic amino acid transporter C-terminal domain-containing protein</fullName>
    </recommendedName>
</protein>
<dbReference type="EMBL" id="JALLBG020000143">
    <property type="protein sequence ID" value="KAL3762048.1"/>
    <property type="molecule type" value="Genomic_DNA"/>
</dbReference>
<feature type="transmembrane region" description="Helical" evidence="6">
    <location>
        <begin position="122"/>
        <end position="146"/>
    </location>
</feature>
<dbReference type="InterPro" id="IPR029485">
    <property type="entry name" value="CAT_C"/>
</dbReference>
<feature type="transmembrane region" description="Helical" evidence="6">
    <location>
        <begin position="184"/>
        <end position="208"/>
    </location>
</feature>
<feature type="region of interest" description="Disordered" evidence="5">
    <location>
        <begin position="92"/>
        <end position="111"/>
    </location>
</feature>
<feature type="transmembrane region" description="Helical" evidence="6">
    <location>
        <begin position="243"/>
        <end position="264"/>
    </location>
</feature>
<feature type="transmembrane region" description="Helical" evidence="6">
    <location>
        <begin position="496"/>
        <end position="516"/>
    </location>
</feature>
<evidence type="ECO:0000259" key="7">
    <source>
        <dbReference type="Pfam" id="PF13906"/>
    </source>
</evidence>
<dbReference type="GO" id="GO:0016020">
    <property type="term" value="C:membrane"/>
    <property type="evidence" value="ECO:0007669"/>
    <property type="project" value="UniProtKB-SubCell"/>
</dbReference>
<dbReference type="InterPro" id="IPR002293">
    <property type="entry name" value="AA/rel_permease1"/>
</dbReference>
<feature type="transmembrane region" description="Helical" evidence="6">
    <location>
        <begin position="522"/>
        <end position="541"/>
    </location>
</feature>
<comment type="subcellular location">
    <subcellularLocation>
        <location evidence="1">Membrane</location>
        <topology evidence="1">Multi-pass membrane protein</topology>
    </subcellularLocation>
</comment>
<dbReference type="Proteomes" id="UP001530293">
    <property type="component" value="Unassembled WGS sequence"/>
</dbReference>
<gene>
    <name evidence="8" type="ORF">ACHAWU_002144</name>
</gene>
<feature type="transmembrane region" description="Helical" evidence="6">
    <location>
        <begin position="593"/>
        <end position="613"/>
    </location>
</feature>
<dbReference type="AlphaFoldDB" id="A0ABD3MDN3"/>
<keyword evidence="9" id="KW-1185">Reference proteome</keyword>
<evidence type="ECO:0000313" key="8">
    <source>
        <dbReference type="EMBL" id="KAL3762048.1"/>
    </source>
</evidence>
<feature type="compositionally biased region" description="Basic and acidic residues" evidence="5">
    <location>
        <begin position="92"/>
        <end position="101"/>
    </location>
</feature>
<evidence type="ECO:0000256" key="5">
    <source>
        <dbReference type="SAM" id="MobiDB-lite"/>
    </source>
</evidence>
<proteinExistence type="predicted"/>
<dbReference type="Pfam" id="PF13520">
    <property type="entry name" value="AA_permease_2"/>
    <property type="match status" value="1"/>
</dbReference>
<feature type="transmembrane region" description="Helical" evidence="6">
    <location>
        <begin position="390"/>
        <end position="413"/>
    </location>
</feature>
<feature type="transmembrane region" description="Helical" evidence="6">
    <location>
        <begin position="276"/>
        <end position="295"/>
    </location>
</feature>
<accession>A0ABD3MDN3</accession>
<feature type="domain" description="Cationic amino acid transporter C-terminal" evidence="7">
    <location>
        <begin position="568"/>
        <end position="618"/>
    </location>
</feature>
<feature type="transmembrane region" description="Helical" evidence="6">
    <location>
        <begin position="152"/>
        <end position="172"/>
    </location>
</feature>
<sequence length="650" mass="70639">MEHQQPVQTPRPRRRLDPFLRKPLWVVFKEERDYHPQNTAETAVDDSSNSCATTYGTSSHGVDANNNHATGMLELPQRSNDRRYEEDGIFEYSDHNEDHSGSRSLQHHNHPHPPRHLTLFDLVSIGVGGTIGSGIFVLNGLIANSYAGPATFLSWTISGFAALLSGCCYAELSGRIPTAGSSYAYAFVALGELPAFVTACMLTLEFLLSGSAVARSWGDKVVEWMRVELNVNEKILQILEPGYGINPAACLVSIATTILVMAGIRESKMVTDVFTWIKVCLVLLMTIGGFVLFNSSNFTPFIPPEFGASGVLRGAVSSFFGYLGFDAVCCVAGEAINAERNLPLSIMITLIVVTTLYVAAAIALVGMQNYEDISPESGFPEAFKANNIEWLSQLTAFGEVLTLPVVVLISVVIQPRLQYAVANDGLLPPIFAEIDVTGNPRKGALIAGVTMTIFATFVPFSYLDDFVSAGILVAFTVTNCSLIIMRRKSPESQPSLLRGLLAWFNVFAFLTCLAMSHLDAPLSWILALLFGSSSVIIATQISRKCPPSLTFGNSSDKSTQPHDDKNHFATPLVPFIPCLGIIVNYFLISQLSFTGIAMLCAYTLLAVLIYFSYGAHNSVGRMLGWENQRYAMLEAHDNKGSVAINGAVIA</sequence>
<comment type="caution">
    <text evidence="8">The sequence shown here is derived from an EMBL/GenBank/DDBJ whole genome shotgun (WGS) entry which is preliminary data.</text>
</comment>
<dbReference type="Gene3D" id="1.20.1740.10">
    <property type="entry name" value="Amino acid/polyamine transporter I"/>
    <property type="match status" value="1"/>
</dbReference>
<reference evidence="8 9" key="1">
    <citation type="submission" date="2024-10" db="EMBL/GenBank/DDBJ databases">
        <title>Updated reference genomes for cyclostephanoid diatoms.</title>
        <authorList>
            <person name="Roberts W.R."/>
            <person name="Alverson A.J."/>
        </authorList>
    </citation>
    <scope>NUCLEOTIDE SEQUENCE [LARGE SCALE GENOMIC DNA]</scope>
    <source>
        <strain evidence="8 9">AJA232-27</strain>
    </source>
</reference>
<keyword evidence="2 6" id="KW-0812">Transmembrane</keyword>
<feature type="transmembrane region" description="Helical" evidence="6">
    <location>
        <begin position="568"/>
        <end position="587"/>
    </location>
</feature>
<evidence type="ECO:0000256" key="3">
    <source>
        <dbReference type="ARBA" id="ARBA00022989"/>
    </source>
</evidence>
<dbReference type="PANTHER" id="PTHR43243:SF82">
    <property type="entry name" value="CATIONIC AMINO ACID TRANSPORTER C-TERMINAL DOMAIN-CONTAINING PROTEIN"/>
    <property type="match status" value="1"/>
</dbReference>
<evidence type="ECO:0000313" key="9">
    <source>
        <dbReference type="Proteomes" id="UP001530293"/>
    </source>
</evidence>
<keyword evidence="4 6" id="KW-0472">Membrane</keyword>
<dbReference type="PANTHER" id="PTHR43243">
    <property type="entry name" value="INNER MEMBRANE TRANSPORTER YGJI-RELATED"/>
    <property type="match status" value="1"/>
</dbReference>
<dbReference type="Pfam" id="PF13906">
    <property type="entry name" value="AA_permease_C"/>
    <property type="match status" value="1"/>
</dbReference>
<feature type="transmembrane region" description="Helical" evidence="6">
    <location>
        <begin position="443"/>
        <end position="460"/>
    </location>
</feature>
<organism evidence="8 9">
    <name type="scientific">Discostella pseudostelligera</name>
    <dbReference type="NCBI Taxonomy" id="259834"/>
    <lineage>
        <taxon>Eukaryota</taxon>
        <taxon>Sar</taxon>
        <taxon>Stramenopiles</taxon>
        <taxon>Ochrophyta</taxon>
        <taxon>Bacillariophyta</taxon>
        <taxon>Coscinodiscophyceae</taxon>
        <taxon>Thalassiosirophycidae</taxon>
        <taxon>Stephanodiscales</taxon>
        <taxon>Stephanodiscaceae</taxon>
        <taxon>Discostella</taxon>
    </lineage>
</organism>
<feature type="transmembrane region" description="Helical" evidence="6">
    <location>
        <begin position="348"/>
        <end position="370"/>
    </location>
</feature>
<evidence type="ECO:0000256" key="4">
    <source>
        <dbReference type="ARBA" id="ARBA00023136"/>
    </source>
</evidence>
<evidence type="ECO:0000256" key="6">
    <source>
        <dbReference type="SAM" id="Phobius"/>
    </source>
</evidence>
<feature type="transmembrane region" description="Helical" evidence="6">
    <location>
        <begin position="466"/>
        <end position="484"/>
    </location>
</feature>
<keyword evidence="3 6" id="KW-1133">Transmembrane helix</keyword>
<name>A0ABD3MDN3_9STRA</name>
<evidence type="ECO:0000256" key="1">
    <source>
        <dbReference type="ARBA" id="ARBA00004141"/>
    </source>
</evidence>